<evidence type="ECO:0000259" key="5">
    <source>
        <dbReference type="PROSITE" id="PS50931"/>
    </source>
</evidence>
<dbReference type="AlphaFoldDB" id="A0A840F8I4"/>
<dbReference type="SUPFAM" id="SSF53850">
    <property type="entry name" value="Periplasmic binding protein-like II"/>
    <property type="match status" value="1"/>
</dbReference>
<dbReference type="CDD" id="cd08427">
    <property type="entry name" value="PBP2_LTTR_like_2"/>
    <property type="match status" value="1"/>
</dbReference>
<evidence type="ECO:0000256" key="1">
    <source>
        <dbReference type="ARBA" id="ARBA00009437"/>
    </source>
</evidence>
<dbReference type="Gene3D" id="1.10.10.10">
    <property type="entry name" value="Winged helix-like DNA-binding domain superfamily/Winged helix DNA-binding domain"/>
    <property type="match status" value="1"/>
</dbReference>
<dbReference type="PROSITE" id="PS50931">
    <property type="entry name" value="HTH_LYSR"/>
    <property type="match status" value="1"/>
</dbReference>
<name>A0A840F8I4_9SPHN</name>
<dbReference type="InterPro" id="IPR005119">
    <property type="entry name" value="LysR_subst-bd"/>
</dbReference>
<dbReference type="InterPro" id="IPR036388">
    <property type="entry name" value="WH-like_DNA-bd_sf"/>
</dbReference>
<organism evidence="6 7">
    <name type="scientific">Sphingomonas jinjuensis</name>
    <dbReference type="NCBI Taxonomy" id="535907"/>
    <lineage>
        <taxon>Bacteria</taxon>
        <taxon>Pseudomonadati</taxon>
        <taxon>Pseudomonadota</taxon>
        <taxon>Alphaproteobacteria</taxon>
        <taxon>Sphingomonadales</taxon>
        <taxon>Sphingomonadaceae</taxon>
        <taxon>Sphingomonas</taxon>
    </lineage>
</organism>
<dbReference type="EMBL" id="JACIEV010000013">
    <property type="protein sequence ID" value="MBB4155533.1"/>
    <property type="molecule type" value="Genomic_DNA"/>
</dbReference>
<dbReference type="RefSeq" id="WP_221364471.1">
    <property type="nucleotide sequence ID" value="NZ_JACIEV010000013.1"/>
</dbReference>
<keyword evidence="4" id="KW-0804">Transcription</keyword>
<dbReference type="Pfam" id="PF03466">
    <property type="entry name" value="LysR_substrate"/>
    <property type="match status" value="1"/>
</dbReference>
<dbReference type="Pfam" id="PF00126">
    <property type="entry name" value="HTH_1"/>
    <property type="match status" value="1"/>
</dbReference>
<keyword evidence="7" id="KW-1185">Reference proteome</keyword>
<dbReference type="PANTHER" id="PTHR30346">
    <property type="entry name" value="TRANSCRIPTIONAL DUAL REGULATOR HCAR-RELATED"/>
    <property type="match status" value="1"/>
</dbReference>
<dbReference type="GO" id="GO:0003677">
    <property type="term" value="F:DNA binding"/>
    <property type="evidence" value="ECO:0007669"/>
    <property type="project" value="UniProtKB-KW"/>
</dbReference>
<gene>
    <name evidence="6" type="ORF">GGQ80_003458</name>
</gene>
<dbReference type="InterPro" id="IPR000847">
    <property type="entry name" value="LysR_HTH_N"/>
</dbReference>
<protein>
    <submittedName>
        <fullName evidence="6">DNA-binding transcriptional LysR family regulator</fullName>
    </submittedName>
</protein>
<dbReference type="PRINTS" id="PR00039">
    <property type="entry name" value="HTHLYSR"/>
</dbReference>
<evidence type="ECO:0000313" key="7">
    <source>
        <dbReference type="Proteomes" id="UP000529795"/>
    </source>
</evidence>
<feature type="domain" description="HTH lysR-type" evidence="5">
    <location>
        <begin position="1"/>
        <end position="41"/>
    </location>
</feature>
<evidence type="ECO:0000313" key="6">
    <source>
        <dbReference type="EMBL" id="MBB4155533.1"/>
    </source>
</evidence>
<evidence type="ECO:0000256" key="3">
    <source>
        <dbReference type="ARBA" id="ARBA00023125"/>
    </source>
</evidence>
<sequence>MAAAARSLNLSASAVAQQLRALERELGVPLLTRIGRTVKVTDQGSRILNHARQLVRDSANLRGLAHDGSIGGELRLGACSTALIGILPQLMAKVTAKYPDIRFRVESANSVQLYTQLLAGNLDAACVLEAPYPLPKTCEWLLIREEPLVVLAPAAMANRDPLDLLRDEPFIRYDRNKWGGRGPDKYLRELGITPNERYEVDMLQAIAVMVNLGLGVSLVPQWSHPWPSELDIVAIPLRERRIGRRVGIVWSRSSIRIKLVNALLAEIDGPA</sequence>
<proteinExistence type="inferred from homology"/>
<dbReference type="Gene3D" id="3.40.190.10">
    <property type="entry name" value="Periplasmic binding protein-like II"/>
    <property type="match status" value="2"/>
</dbReference>
<dbReference type="Proteomes" id="UP000529795">
    <property type="component" value="Unassembled WGS sequence"/>
</dbReference>
<accession>A0A840F8I4</accession>
<comment type="similarity">
    <text evidence="1">Belongs to the LysR transcriptional regulatory family.</text>
</comment>
<keyword evidence="3 6" id="KW-0238">DNA-binding</keyword>
<evidence type="ECO:0000256" key="2">
    <source>
        <dbReference type="ARBA" id="ARBA00023015"/>
    </source>
</evidence>
<dbReference type="GO" id="GO:0003700">
    <property type="term" value="F:DNA-binding transcription factor activity"/>
    <property type="evidence" value="ECO:0007669"/>
    <property type="project" value="InterPro"/>
</dbReference>
<dbReference type="SUPFAM" id="SSF46785">
    <property type="entry name" value="Winged helix' DNA-binding domain"/>
    <property type="match status" value="1"/>
</dbReference>
<dbReference type="InterPro" id="IPR036390">
    <property type="entry name" value="WH_DNA-bd_sf"/>
</dbReference>
<dbReference type="GO" id="GO:0032993">
    <property type="term" value="C:protein-DNA complex"/>
    <property type="evidence" value="ECO:0007669"/>
    <property type="project" value="TreeGrafter"/>
</dbReference>
<dbReference type="PANTHER" id="PTHR30346:SF28">
    <property type="entry name" value="HTH-TYPE TRANSCRIPTIONAL REGULATOR CYNR"/>
    <property type="match status" value="1"/>
</dbReference>
<comment type="caution">
    <text evidence="6">The sequence shown here is derived from an EMBL/GenBank/DDBJ whole genome shotgun (WGS) entry which is preliminary data.</text>
</comment>
<reference evidence="6 7" key="1">
    <citation type="submission" date="2020-08" db="EMBL/GenBank/DDBJ databases">
        <title>Genomic Encyclopedia of Type Strains, Phase IV (KMG-IV): sequencing the most valuable type-strain genomes for metagenomic binning, comparative biology and taxonomic classification.</title>
        <authorList>
            <person name="Goeker M."/>
        </authorList>
    </citation>
    <scope>NUCLEOTIDE SEQUENCE [LARGE SCALE GENOMIC DNA]</scope>
    <source>
        <strain evidence="6 7">YC6723</strain>
    </source>
</reference>
<evidence type="ECO:0000256" key="4">
    <source>
        <dbReference type="ARBA" id="ARBA00023163"/>
    </source>
</evidence>
<keyword evidence="2" id="KW-0805">Transcription regulation</keyword>